<dbReference type="Gene3D" id="3.50.20.20">
    <property type="entry name" value="Janus/Ocnus"/>
    <property type="match status" value="1"/>
</dbReference>
<evidence type="ECO:0000256" key="11">
    <source>
        <dbReference type="SAM" id="MobiDB-lite"/>
    </source>
</evidence>
<feature type="compositionally biased region" description="Basic and acidic residues" evidence="11">
    <location>
        <begin position="969"/>
        <end position="981"/>
    </location>
</feature>
<dbReference type="SUPFAM" id="SSF143724">
    <property type="entry name" value="PHP14-like"/>
    <property type="match status" value="1"/>
</dbReference>
<dbReference type="GO" id="GO:0101006">
    <property type="term" value="F:protein histidine phosphatase activity"/>
    <property type="evidence" value="ECO:0007669"/>
    <property type="project" value="UniProtKB-EC"/>
</dbReference>
<dbReference type="EMBL" id="CM014085">
    <property type="protein sequence ID" value="TKS74537.1"/>
    <property type="molecule type" value="Genomic_DNA"/>
</dbReference>
<dbReference type="AlphaFoldDB" id="A0A4U5UIG7"/>
<name>A0A4U5UIG7_COLLU</name>
<evidence type="ECO:0000256" key="2">
    <source>
        <dbReference type="ARBA" id="ARBA00010971"/>
    </source>
</evidence>
<dbReference type="InterPro" id="IPR007702">
    <property type="entry name" value="Janus"/>
</dbReference>
<organism evidence="12 13">
    <name type="scientific">Collichthys lucidus</name>
    <name type="common">Big head croaker</name>
    <name type="synonym">Sciaena lucida</name>
    <dbReference type="NCBI Taxonomy" id="240159"/>
    <lineage>
        <taxon>Eukaryota</taxon>
        <taxon>Metazoa</taxon>
        <taxon>Chordata</taxon>
        <taxon>Craniata</taxon>
        <taxon>Vertebrata</taxon>
        <taxon>Euteleostomi</taxon>
        <taxon>Actinopterygii</taxon>
        <taxon>Neopterygii</taxon>
        <taxon>Teleostei</taxon>
        <taxon>Neoteleostei</taxon>
        <taxon>Acanthomorphata</taxon>
        <taxon>Eupercaria</taxon>
        <taxon>Sciaenidae</taxon>
        <taxon>Collichthys</taxon>
    </lineage>
</organism>
<dbReference type="Pfam" id="PF14868">
    <property type="entry name" value="DUF4487"/>
    <property type="match status" value="1"/>
</dbReference>
<keyword evidence="13" id="KW-1185">Reference proteome</keyword>
<comment type="catalytic activity">
    <reaction evidence="8">
        <text>N(tele)-phospho-L-histidyl-[protein] + H2O = L-histidyl-[protein] + phosphate</text>
        <dbReference type="Rhea" id="RHEA:47960"/>
        <dbReference type="Rhea" id="RHEA-COMP:9745"/>
        <dbReference type="Rhea" id="RHEA-COMP:10719"/>
        <dbReference type="ChEBI" id="CHEBI:15377"/>
        <dbReference type="ChEBI" id="CHEBI:29979"/>
        <dbReference type="ChEBI" id="CHEBI:43474"/>
        <dbReference type="ChEBI" id="CHEBI:83586"/>
        <dbReference type="EC" id="3.9.1.3"/>
    </reaction>
</comment>
<evidence type="ECO:0000256" key="3">
    <source>
        <dbReference type="ARBA" id="ARBA00011945"/>
    </source>
</evidence>
<dbReference type="Pfam" id="PF05005">
    <property type="entry name" value="Ocnus"/>
    <property type="match status" value="1"/>
</dbReference>
<evidence type="ECO:0000313" key="13">
    <source>
        <dbReference type="Proteomes" id="UP000298787"/>
    </source>
</evidence>
<protein>
    <recommendedName>
        <fullName evidence="4">14 kDa phosphohistidine phosphatase</fullName>
        <ecNumber evidence="3">3.9.1.3</ecNumber>
    </recommendedName>
    <alternativeName>
        <fullName evidence="6">Phosphohistidine phosphatase 1</fullName>
    </alternativeName>
    <alternativeName>
        <fullName evidence="5">Protein histidine phosphatase</fullName>
    </alternativeName>
</protein>
<evidence type="ECO:0000256" key="7">
    <source>
        <dbReference type="ARBA" id="ARBA00049028"/>
    </source>
</evidence>
<dbReference type="FunFam" id="3.50.20.20:FF:000001">
    <property type="entry name" value="14 kDa phosphohistidine phosphatase"/>
    <property type="match status" value="1"/>
</dbReference>
<evidence type="ECO:0000256" key="8">
    <source>
        <dbReference type="ARBA" id="ARBA00049335"/>
    </source>
</evidence>
<proteinExistence type="inferred from homology"/>
<dbReference type="InterPro" id="IPR016024">
    <property type="entry name" value="ARM-type_fold"/>
</dbReference>
<sequence>MLSVVGGPVRTLISGALRKATFTMADALAKIPDVEIDPEGTFKYILVRVKVKDGDVNKDIVRGTKSAEYHNHIFEKVSPAMEALGMECKCLGGGKIEHNSQEKKLRVFGESTAFGKADHSVSVEKLKSVFSDYEITCENDRPHSAVVFLDCLHSLHHKSESWDDHIRILKIITDMFLPHIGLPELEDECFSKVLPKVVTMFDSMMKEILDQVGGLSSQNTELCSLLRNILQAMMQIIDVLSTCVRHVGTFEEAPDLDAIRSLPTYILKVLRETFQHCKESEVVYCGRLSLVADLLQGLFKEAYTLQKGLLELLDRISLDSCASEEQVSVIVTVIHSLLDICSIISNLDIALHANTWKFLIKQSLKYQSLVEEHLHHGDISNSLSDNLLASFHNCLELAEQIKLAGLQEATQSPEYKLFQKSAKMCRFFANTLVHYIKELNAAARVPIDALLLQVLPLRPFAEVVLQQDLRLSRDHELPQCLLLVNILSQLATLPEEVLQLWYTGSQFSEETPRLPLYQALFAGFRRCYTERQVPVLLPGVMMKGQAQVQVTLHHHVCVQLCASVAALPPVYFPVLERCLVDAVLQADTPTALLATDVWCFTARYGTAELCLHHVLLIAQLVKACTTECYQSYHLGLLLKRMVFLMTPNHQMELVLRFPPSEVENLPVWRHVLLRALSQEARHRVETDIIGLSQKALTDWQNGGYKLGQVDKVLPVADKHNQRSRVCSNEWRVNVCFVLRYDCTKTKQNAALLSLLAVVRGHSSPEEQCVLSAVRVITQLWIRMSPEQVQTHPVLRCTLQLLLSVSAVLVKNIEHQVILQALLCVHAVVSQECAEQLLLAALEFLCSLGKIFIPPDRQNQILPRLSSLFGVLLSDRSWLLHQHALEAFSQFAEITNHEEVISQSLSEEDTKTKVVNYLSKTVNAQEDVESRLQRLKLEKVLIEQHNERLETNTENASNKVAADAVSDSEPCPKRARQETSAEEYSRYIQTAESALKALQALAEGKANTAVPPPQWLESRLQELQTLITHIRTARHTT</sequence>
<dbReference type="STRING" id="240159.A0A4U5UIG7"/>
<feature type="region of interest" description="Disordered" evidence="11">
    <location>
        <begin position="950"/>
        <end position="981"/>
    </location>
</feature>
<evidence type="ECO:0000256" key="1">
    <source>
        <dbReference type="ARBA" id="ARBA00003087"/>
    </source>
</evidence>
<dbReference type="Proteomes" id="UP000298787">
    <property type="component" value="Chromosome 8"/>
</dbReference>
<reference evidence="12 13" key="1">
    <citation type="submission" date="2019-01" db="EMBL/GenBank/DDBJ databases">
        <title>Genome Assembly of Collichthys lucidus.</title>
        <authorList>
            <person name="Cai M."/>
            <person name="Xiao S."/>
        </authorList>
    </citation>
    <scope>NUCLEOTIDE SEQUENCE [LARGE SCALE GENOMIC DNA]</scope>
    <source>
        <strain evidence="12">JT15FE1705JMU</strain>
        <tissue evidence="12">Muscle</tissue>
    </source>
</reference>
<comment type="similarity">
    <text evidence="2">Belongs to the janus family.</text>
</comment>
<gene>
    <name evidence="12" type="ORF">D9C73_008620</name>
</gene>
<dbReference type="PANTHER" id="PTHR16071">
    <property type="entry name" value="CHROMOSOME 1 OPEN READING FRAME 112"/>
    <property type="match status" value="1"/>
</dbReference>
<comment type="function">
    <text evidence="1">Exhibits phosphohistidine phosphatase activity.</text>
</comment>
<dbReference type="InterPro" id="IPR027902">
    <property type="entry name" value="DUF4487"/>
</dbReference>
<feature type="binding site" evidence="10">
    <location>
        <position position="43"/>
    </location>
    <ligand>
        <name>substrate</name>
    </ligand>
</feature>
<dbReference type="SUPFAM" id="SSF48371">
    <property type="entry name" value="ARM repeat"/>
    <property type="match status" value="1"/>
</dbReference>
<accession>A0A4U5UIG7</accession>
<evidence type="ECO:0000313" key="12">
    <source>
        <dbReference type="EMBL" id="TKS74537.1"/>
    </source>
</evidence>
<dbReference type="PANTHER" id="PTHR16071:SF2">
    <property type="entry name" value="FIGNL1-INTERACTING REGULATOR OF RECOMBINATION AND MITOSIS"/>
    <property type="match status" value="1"/>
</dbReference>
<dbReference type="EC" id="3.9.1.3" evidence="3"/>
<evidence type="ECO:0000256" key="4">
    <source>
        <dbReference type="ARBA" id="ARBA00014497"/>
    </source>
</evidence>
<evidence type="ECO:0000256" key="5">
    <source>
        <dbReference type="ARBA" id="ARBA00029952"/>
    </source>
</evidence>
<evidence type="ECO:0000256" key="10">
    <source>
        <dbReference type="PIRSR" id="PIRSR607702-2"/>
    </source>
</evidence>
<evidence type="ECO:0000256" key="9">
    <source>
        <dbReference type="PIRSR" id="PIRSR607702-1"/>
    </source>
</evidence>
<dbReference type="InterPro" id="IPR038596">
    <property type="entry name" value="Janus_sf"/>
</dbReference>
<evidence type="ECO:0000256" key="6">
    <source>
        <dbReference type="ARBA" id="ARBA00030831"/>
    </source>
</evidence>
<comment type="catalytic activity">
    <reaction evidence="7">
        <text>N(pros)-phospho-L-histidyl-[protein] + H2O = L-histidyl-[protein] + phosphate</text>
        <dbReference type="Rhea" id="RHEA:47964"/>
        <dbReference type="Rhea" id="RHEA-COMP:9745"/>
        <dbReference type="Rhea" id="RHEA-COMP:9746"/>
        <dbReference type="ChEBI" id="CHEBI:15377"/>
        <dbReference type="ChEBI" id="CHEBI:29979"/>
        <dbReference type="ChEBI" id="CHEBI:43474"/>
        <dbReference type="ChEBI" id="CHEBI:64837"/>
        <dbReference type="EC" id="3.9.1.3"/>
    </reaction>
</comment>
<feature type="active site" description="Proton acceptor" evidence="9">
    <location>
        <position position="70"/>
    </location>
</feature>